<name>A0A1Y1VAK1_9FUNG</name>
<protein>
    <submittedName>
        <fullName evidence="1">Uncharacterized protein</fullName>
    </submittedName>
</protein>
<proteinExistence type="predicted"/>
<feature type="non-terminal residue" evidence="1">
    <location>
        <position position="1"/>
    </location>
</feature>
<reference evidence="1 2" key="1">
    <citation type="submission" date="2016-08" db="EMBL/GenBank/DDBJ databases">
        <title>Genomes of anaerobic fungi encode conserved fungal cellulosomes for biomass hydrolysis.</title>
        <authorList>
            <consortium name="DOE Joint Genome Institute"/>
            <person name="Haitjema C.H."/>
            <person name="Gilmore S.P."/>
            <person name="Henske J.K."/>
            <person name="Solomon K.V."/>
            <person name="De Groot R."/>
            <person name="Kuo A."/>
            <person name="Mondo S.J."/>
            <person name="Salamov A.A."/>
            <person name="Labutti K."/>
            <person name="Zhao Z."/>
            <person name="Chiniquy J."/>
            <person name="Barry K."/>
            <person name="Brewer H.M."/>
            <person name="Purvine S.O."/>
            <person name="Wright A.T."/>
            <person name="Boxma B."/>
            <person name="Van Alen T."/>
            <person name="Hackstein J.H."/>
            <person name="Baker S.E."/>
            <person name="Grigoriev I.V."/>
            <person name="O'Malley M.A."/>
        </authorList>
    </citation>
    <scope>NUCLEOTIDE SEQUENCE [LARGE SCALE GENOMIC DNA]</scope>
    <source>
        <strain evidence="2">finn</strain>
    </source>
</reference>
<organism evidence="1 2">
    <name type="scientific">Piromyces finnis</name>
    <dbReference type="NCBI Taxonomy" id="1754191"/>
    <lineage>
        <taxon>Eukaryota</taxon>
        <taxon>Fungi</taxon>
        <taxon>Fungi incertae sedis</taxon>
        <taxon>Chytridiomycota</taxon>
        <taxon>Chytridiomycota incertae sedis</taxon>
        <taxon>Neocallimastigomycetes</taxon>
        <taxon>Neocallimastigales</taxon>
        <taxon>Neocallimastigaceae</taxon>
        <taxon>Piromyces</taxon>
    </lineage>
</organism>
<dbReference type="STRING" id="1754191.A0A1Y1VAK1"/>
<dbReference type="SUPFAM" id="SSF52141">
    <property type="entry name" value="Uracil-DNA glycosylase-like"/>
    <property type="match status" value="1"/>
</dbReference>
<evidence type="ECO:0000313" key="2">
    <source>
        <dbReference type="Proteomes" id="UP000193719"/>
    </source>
</evidence>
<dbReference type="EMBL" id="MCFH01000019">
    <property type="protein sequence ID" value="ORX51118.1"/>
    <property type="molecule type" value="Genomic_DNA"/>
</dbReference>
<comment type="caution">
    <text evidence="1">The sequence shown here is derived from an EMBL/GenBank/DDBJ whole genome shotgun (WGS) entry which is preliminary data.</text>
</comment>
<dbReference type="Proteomes" id="UP000193719">
    <property type="component" value="Unassembled WGS sequence"/>
</dbReference>
<feature type="non-terminal residue" evidence="1">
    <location>
        <position position="72"/>
    </location>
</feature>
<evidence type="ECO:0000313" key="1">
    <source>
        <dbReference type="EMBL" id="ORX51118.1"/>
    </source>
</evidence>
<dbReference type="InterPro" id="IPR036895">
    <property type="entry name" value="Uracil-DNA_glycosylase-like_sf"/>
</dbReference>
<gene>
    <name evidence="1" type="ORF">BCR36DRAFT_268170</name>
</gene>
<dbReference type="AlphaFoldDB" id="A0A1Y1VAK1"/>
<keyword evidence="2" id="KW-1185">Reference proteome</keyword>
<sequence length="72" mass="8392">FIPPIENVFGIFKYVQLSDIKVVMIGDIPYKNTKDISDIAFGTNNYNPPLLLERIYKNLEDTIVSFKRPYNH</sequence>
<accession>A0A1Y1VAK1</accession>
<reference evidence="1 2" key="2">
    <citation type="submission" date="2016-08" db="EMBL/GenBank/DDBJ databases">
        <title>Pervasive Adenine N6-methylation of Active Genes in Fungi.</title>
        <authorList>
            <consortium name="DOE Joint Genome Institute"/>
            <person name="Mondo S.J."/>
            <person name="Dannebaum R.O."/>
            <person name="Kuo R.C."/>
            <person name="Labutti K."/>
            <person name="Haridas S."/>
            <person name="Kuo A."/>
            <person name="Salamov A."/>
            <person name="Ahrendt S.R."/>
            <person name="Lipzen A."/>
            <person name="Sullivan W."/>
            <person name="Andreopoulos W.B."/>
            <person name="Clum A."/>
            <person name="Lindquist E."/>
            <person name="Daum C."/>
            <person name="Ramamoorthy G.K."/>
            <person name="Gryganskyi A."/>
            <person name="Culley D."/>
            <person name="Magnuson J.K."/>
            <person name="James T.Y."/>
            <person name="O'Malley M.A."/>
            <person name="Stajich J.E."/>
            <person name="Spatafora J.W."/>
            <person name="Visel A."/>
            <person name="Grigoriev I.V."/>
        </authorList>
    </citation>
    <scope>NUCLEOTIDE SEQUENCE [LARGE SCALE GENOMIC DNA]</scope>
    <source>
        <strain evidence="2">finn</strain>
    </source>
</reference>
<dbReference type="Gene3D" id="3.40.470.10">
    <property type="entry name" value="Uracil-DNA glycosylase-like domain"/>
    <property type="match status" value="1"/>
</dbReference>